<keyword evidence="1" id="KW-0813">Transport</keyword>
<dbReference type="GO" id="GO:0005506">
    <property type="term" value="F:iron ion binding"/>
    <property type="evidence" value="ECO:0007669"/>
    <property type="project" value="InterPro"/>
</dbReference>
<dbReference type="RefSeq" id="WP_011229400.1">
    <property type="nucleotide sequence ID" value="NZ_CP037901.1"/>
</dbReference>
<dbReference type="SUPFAM" id="SSF46626">
    <property type="entry name" value="Cytochrome c"/>
    <property type="match status" value="1"/>
</dbReference>
<accession>A0A132HP96</accession>
<dbReference type="InterPro" id="IPR009056">
    <property type="entry name" value="Cyt_c-like_dom"/>
</dbReference>
<evidence type="ECO:0000256" key="5">
    <source>
        <dbReference type="ARBA" id="ARBA00023004"/>
    </source>
</evidence>
<dbReference type="PROSITE" id="PS51007">
    <property type="entry name" value="CYTC"/>
    <property type="match status" value="1"/>
</dbReference>
<reference evidence="6 7" key="1">
    <citation type="submission" date="2019-03" db="EMBL/GenBank/DDBJ databases">
        <title>Comparative insights into the high quality Complete genome sequence of highly metal resistant Cupriavidus metallidurans strain BS1 isolated from a gold-copper mine.</title>
        <authorList>
            <person name="Mazhar H.S."/>
            <person name="Rensing C."/>
        </authorList>
    </citation>
    <scope>NUCLEOTIDE SEQUENCE [LARGE SCALE GENOMIC DNA]</scope>
    <source>
        <strain evidence="6 7">BS1</strain>
    </source>
</reference>
<evidence type="ECO:0000256" key="2">
    <source>
        <dbReference type="ARBA" id="ARBA00022617"/>
    </source>
</evidence>
<dbReference type="GeneID" id="92822704"/>
<sequence>MEESNKPRWRIIGLLGLGTVAATVIALQAKRYLETPQIPDRARSGRELRIDTSDLQRVERGRQLYAQACAACHGAKLEGQPNWRDRLPSGRLPAPPHDASGHTWHHADAILFSLTKNGLVPGVSAPSNYVSDMPAFKSSMSDEDIVAVLAYIKSTWPEKMQAAQREATNEYIGR</sequence>
<evidence type="ECO:0000256" key="3">
    <source>
        <dbReference type="ARBA" id="ARBA00022723"/>
    </source>
</evidence>
<gene>
    <name evidence="6" type="ORF">DDF84_027710</name>
</gene>
<evidence type="ECO:0000256" key="4">
    <source>
        <dbReference type="ARBA" id="ARBA00022982"/>
    </source>
</evidence>
<organism evidence="6 7">
    <name type="scientific">Cupriavidus metallidurans</name>
    <dbReference type="NCBI Taxonomy" id="119219"/>
    <lineage>
        <taxon>Bacteria</taxon>
        <taxon>Pseudomonadati</taxon>
        <taxon>Pseudomonadota</taxon>
        <taxon>Betaproteobacteria</taxon>
        <taxon>Burkholderiales</taxon>
        <taxon>Burkholderiaceae</taxon>
        <taxon>Cupriavidus</taxon>
    </lineage>
</organism>
<proteinExistence type="predicted"/>
<dbReference type="GO" id="GO:0020037">
    <property type="term" value="F:heme binding"/>
    <property type="evidence" value="ECO:0007669"/>
    <property type="project" value="InterPro"/>
</dbReference>
<evidence type="ECO:0000313" key="6">
    <source>
        <dbReference type="EMBL" id="QBP13410.1"/>
    </source>
</evidence>
<dbReference type="OrthoDB" id="9808312at2"/>
<dbReference type="PRINTS" id="PR00605">
    <property type="entry name" value="CYTCHROMECIC"/>
</dbReference>
<dbReference type="Pfam" id="PF00034">
    <property type="entry name" value="Cytochrom_C"/>
    <property type="match status" value="1"/>
</dbReference>
<evidence type="ECO:0000256" key="1">
    <source>
        <dbReference type="ARBA" id="ARBA00022448"/>
    </source>
</evidence>
<dbReference type="PANTHER" id="PTHR35008:SF4">
    <property type="entry name" value="BLL4482 PROTEIN"/>
    <property type="match status" value="1"/>
</dbReference>
<keyword evidence="3" id="KW-0479">Metal-binding</keyword>
<dbReference type="PANTHER" id="PTHR35008">
    <property type="entry name" value="BLL4482 PROTEIN-RELATED"/>
    <property type="match status" value="1"/>
</dbReference>
<keyword evidence="2" id="KW-0349">Heme</keyword>
<dbReference type="Gene3D" id="1.10.760.10">
    <property type="entry name" value="Cytochrome c-like domain"/>
    <property type="match status" value="1"/>
</dbReference>
<dbReference type="AlphaFoldDB" id="A0A132HP96"/>
<protein>
    <submittedName>
        <fullName evidence="6">Cytochrome c</fullName>
    </submittedName>
</protein>
<dbReference type="GO" id="GO:0009055">
    <property type="term" value="F:electron transfer activity"/>
    <property type="evidence" value="ECO:0007669"/>
    <property type="project" value="InterPro"/>
</dbReference>
<keyword evidence="4" id="KW-0249">Electron transport</keyword>
<dbReference type="InterPro" id="IPR008168">
    <property type="entry name" value="Cyt_C_IC"/>
</dbReference>
<dbReference type="OMA" id="MECHGEN"/>
<dbReference type="Proteomes" id="UP000253772">
    <property type="component" value="Chromosome c2"/>
</dbReference>
<dbReference type="InterPro" id="IPR051459">
    <property type="entry name" value="Cytochrome_c-type_DH"/>
</dbReference>
<dbReference type="EMBL" id="CP037901">
    <property type="protein sequence ID" value="QBP13410.1"/>
    <property type="molecule type" value="Genomic_DNA"/>
</dbReference>
<dbReference type="InterPro" id="IPR036909">
    <property type="entry name" value="Cyt_c-like_dom_sf"/>
</dbReference>
<name>A0A132HP96_9BURK</name>
<evidence type="ECO:0000313" key="7">
    <source>
        <dbReference type="Proteomes" id="UP000253772"/>
    </source>
</evidence>
<keyword evidence="5" id="KW-0408">Iron</keyword>